<feature type="region of interest" description="Disordered" evidence="6">
    <location>
        <begin position="513"/>
        <end position="532"/>
    </location>
</feature>
<feature type="region of interest" description="Disordered" evidence="6">
    <location>
        <begin position="1"/>
        <end position="66"/>
    </location>
</feature>
<dbReference type="EMBL" id="LKEB01000005">
    <property type="protein sequence ID" value="ROW16402.1"/>
    <property type="molecule type" value="Genomic_DNA"/>
</dbReference>
<dbReference type="GO" id="GO:0000976">
    <property type="term" value="F:transcription cis-regulatory region binding"/>
    <property type="evidence" value="ECO:0007669"/>
    <property type="project" value="TreeGrafter"/>
</dbReference>
<name>A0A423XJ34_9PEZI</name>
<organism evidence="7 8">
    <name type="scientific">Cytospora leucostoma</name>
    <dbReference type="NCBI Taxonomy" id="1230097"/>
    <lineage>
        <taxon>Eukaryota</taxon>
        <taxon>Fungi</taxon>
        <taxon>Dikarya</taxon>
        <taxon>Ascomycota</taxon>
        <taxon>Pezizomycotina</taxon>
        <taxon>Sordariomycetes</taxon>
        <taxon>Sordariomycetidae</taxon>
        <taxon>Diaporthales</taxon>
        <taxon>Cytosporaceae</taxon>
        <taxon>Cytospora</taxon>
    </lineage>
</organism>
<comment type="caution">
    <text evidence="7">The sequence shown here is derived from an EMBL/GenBank/DDBJ whole genome shotgun (WGS) entry which is preliminary data.</text>
</comment>
<feature type="compositionally biased region" description="Basic residues" evidence="6">
    <location>
        <begin position="39"/>
        <end position="48"/>
    </location>
</feature>
<dbReference type="OrthoDB" id="5424793at2759"/>
<evidence type="ECO:0000256" key="5">
    <source>
        <dbReference type="ARBA" id="ARBA00023242"/>
    </source>
</evidence>
<evidence type="ECO:0000313" key="7">
    <source>
        <dbReference type="EMBL" id="ROW16402.1"/>
    </source>
</evidence>
<keyword evidence="3" id="KW-0238">DNA-binding</keyword>
<dbReference type="InParanoid" id="A0A423XJ34"/>
<dbReference type="Proteomes" id="UP000285146">
    <property type="component" value="Unassembled WGS sequence"/>
</dbReference>
<keyword evidence="5" id="KW-0539">Nucleus</keyword>
<accession>A0A423XJ34</accession>
<evidence type="ECO:0008006" key="9">
    <source>
        <dbReference type="Google" id="ProtNLM"/>
    </source>
</evidence>
<keyword evidence="8" id="KW-1185">Reference proteome</keyword>
<dbReference type="GO" id="GO:0000981">
    <property type="term" value="F:DNA-binding transcription factor activity, RNA polymerase II-specific"/>
    <property type="evidence" value="ECO:0007669"/>
    <property type="project" value="TreeGrafter"/>
</dbReference>
<sequence>MDGLCAAQSGLPSPPSSTSAKPRAQCSTSKRECIFKTGPRTRRRRSKLHPAATRKTPPPSAPSKTFTIDVPMSAGIEPADSFDALRDAHEGYIDDLVPEHDIREYSSTTVRSPLPQPSITGHAFSPSTTATSSCSVHGSRDVQPHFNLESASSLLSSFRDDMLPHFPVLKLGPDAKVPSLARDRPFVLLAMLAAVSGGRSLQGHSLYDEEFRKVLGLKFVSGGERSLELLLGLLIYCAWYPFHLRPRNKQAIQYIRMSAEIVHDLDLDQAWQNEDLGVARADQGRIEGIRAYLGCYYLCSSFASTWAKAHSVPYQQWTATCCDILESNTGSEPAIADQTLVWLVRLGHISEETFSLAKGQGIITLGDQHTFLMVKGLQTQVQEWQTRMSPKVSMRPVIKMASMFTDIILYGYPLLKFPQYTSRKRGQTPSATYADPSRLLSCAYGLKPWYEYIASLPPSEFANFASTDWTRFIVTVILGLRLSFPIPNECPGWDHAAARRILDLGSFLRNFSGDDGGSSETPAPSSNNRSGTDVLSASRVVLGVVQRKYEKRLAAVERALAAMEPPHPIASESDEGLRK</sequence>
<reference evidence="7 8" key="1">
    <citation type="submission" date="2015-09" db="EMBL/GenBank/DDBJ databases">
        <title>Host preference determinants of Valsa canker pathogens revealed by comparative genomics.</title>
        <authorList>
            <person name="Yin Z."/>
            <person name="Huang L."/>
        </authorList>
    </citation>
    <scope>NUCLEOTIDE SEQUENCE [LARGE SCALE GENOMIC DNA]</scope>
    <source>
        <strain evidence="7 8">SXYLt</strain>
    </source>
</reference>
<proteinExistence type="predicted"/>
<dbReference type="PANTHER" id="PTHR31845">
    <property type="entry name" value="FINGER DOMAIN PROTEIN, PUTATIVE-RELATED"/>
    <property type="match status" value="1"/>
</dbReference>
<dbReference type="GO" id="GO:0005634">
    <property type="term" value="C:nucleus"/>
    <property type="evidence" value="ECO:0007669"/>
    <property type="project" value="UniProtKB-SubCell"/>
</dbReference>
<dbReference type="STRING" id="1230097.A0A423XJ34"/>
<evidence type="ECO:0000256" key="4">
    <source>
        <dbReference type="ARBA" id="ARBA00023163"/>
    </source>
</evidence>
<keyword evidence="4" id="KW-0804">Transcription</keyword>
<keyword evidence="2" id="KW-0805">Transcription regulation</keyword>
<evidence type="ECO:0000256" key="6">
    <source>
        <dbReference type="SAM" id="MobiDB-lite"/>
    </source>
</evidence>
<protein>
    <recommendedName>
        <fullName evidence="9">Transcription factor domain-containing protein</fullName>
    </recommendedName>
</protein>
<evidence type="ECO:0000256" key="2">
    <source>
        <dbReference type="ARBA" id="ARBA00023015"/>
    </source>
</evidence>
<evidence type="ECO:0000313" key="8">
    <source>
        <dbReference type="Proteomes" id="UP000285146"/>
    </source>
</evidence>
<comment type="subcellular location">
    <subcellularLocation>
        <location evidence="1">Nucleus</location>
    </subcellularLocation>
</comment>
<feature type="compositionally biased region" description="Polar residues" evidence="6">
    <location>
        <begin position="518"/>
        <end position="532"/>
    </location>
</feature>
<evidence type="ECO:0000256" key="3">
    <source>
        <dbReference type="ARBA" id="ARBA00023125"/>
    </source>
</evidence>
<evidence type="ECO:0000256" key="1">
    <source>
        <dbReference type="ARBA" id="ARBA00004123"/>
    </source>
</evidence>
<feature type="region of interest" description="Disordered" evidence="6">
    <location>
        <begin position="108"/>
        <end position="129"/>
    </location>
</feature>
<dbReference type="PANTHER" id="PTHR31845:SF39">
    <property type="entry name" value="TRANSCRIPTION FACTOR PBCR-RELATED"/>
    <property type="match status" value="1"/>
</dbReference>
<feature type="compositionally biased region" description="Polar residues" evidence="6">
    <location>
        <begin position="16"/>
        <end position="28"/>
    </location>
</feature>
<dbReference type="AlphaFoldDB" id="A0A423XJ34"/>
<gene>
    <name evidence="7" type="ORF">VPNG_02789</name>
</gene>
<dbReference type="InterPro" id="IPR051089">
    <property type="entry name" value="prtT"/>
</dbReference>